<feature type="compositionally biased region" description="Pro residues" evidence="1">
    <location>
        <begin position="1"/>
        <end position="10"/>
    </location>
</feature>
<evidence type="ECO:0000313" key="3">
    <source>
        <dbReference type="Proteomes" id="UP000298327"/>
    </source>
</evidence>
<proteinExistence type="predicted"/>
<dbReference type="EMBL" id="SEOQ01001627">
    <property type="protein sequence ID" value="TFY51044.1"/>
    <property type="molecule type" value="Genomic_DNA"/>
</dbReference>
<evidence type="ECO:0000313" key="2">
    <source>
        <dbReference type="EMBL" id="TFY51044.1"/>
    </source>
</evidence>
<evidence type="ECO:0000256" key="1">
    <source>
        <dbReference type="SAM" id="MobiDB-lite"/>
    </source>
</evidence>
<gene>
    <name evidence="2" type="ORF">EVG20_g11194</name>
</gene>
<accession>A0A4Y9XL87</accession>
<comment type="caution">
    <text evidence="2">The sequence shown here is derived from an EMBL/GenBank/DDBJ whole genome shotgun (WGS) entry which is preliminary data.</text>
</comment>
<feature type="region of interest" description="Disordered" evidence="1">
    <location>
        <begin position="1"/>
        <end position="63"/>
    </location>
</feature>
<name>A0A4Y9XL87_9AGAM</name>
<dbReference type="AlphaFoldDB" id="A0A4Y9XL87"/>
<organism evidence="2 3">
    <name type="scientific">Dentipellis fragilis</name>
    <dbReference type="NCBI Taxonomy" id="205917"/>
    <lineage>
        <taxon>Eukaryota</taxon>
        <taxon>Fungi</taxon>
        <taxon>Dikarya</taxon>
        <taxon>Basidiomycota</taxon>
        <taxon>Agaricomycotina</taxon>
        <taxon>Agaricomycetes</taxon>
        <taxon>Russulales</taxon>
        <taxon>Hericiaceae</taxon>
        <taxon>Dentipellis</taxon>
    </lineage>
</organism>
<reference evidence="2 3" key="1">
    <citation type="submission" date="2019-02" db="EMBL/GenBank/DDBJ databases">
        <title>Genome sequencing of the rare red list fungi Dentipellis fragilis.</title>
        <authorList>
            <person name="Buettner E."/>
            <person name="Kellner H."/>
        </authorList>
    </citation>
    <scope>NUCLEOTIDE SEQUENCE [LARGE SCALE GENOMIC DNA]</scope>
    <source>
        <strain evidence="2 3">DSM 105465</strain>
    </source>
</reference>
<keyword evidence="3" id="KW-1185">Reference proteome</keyword>
<dbReference type="Proteomes" id="UP000298327">
    <property type="component" value="Unassembled WGS sequence"/>
</dbReference>
<sequence>MTTFYPPPGFRAPSGNTSLAPNKQRIPERPKGSLPTYSRPQLYRQSFPHAVRPNRAPKSTPRSREVEAMLAVKYRGVDERIADFWRVHEGGKEVLKEAQDANRRVQEKAQDNIIFFQNMVERGRHAEQRIKETRQDTIKNSRELEIRQEVNRADRTQKEIRKGLHDYDQMASEFKRDRKAKEQHLHQSLTAYRDLRREGRRAGLR</sequence>
<dbReference type="OrthoDB" id="10531930at2759"/>
<protein>
    <submittedName>
        <fullName evidence="2">Uncharacterized protein</fullName>
    </submittedName>
</protein>